<keyword evidence="5" id="KW-0560">Oxidoreductase</keyword>
<protein>
    <recommendedName>
        <fullName evidence="8">Heme haloperoxidase family profile domain-containing protein</fullName>
    </recommendedName>
</protein>
<dbReference type="Proteomes" id="UP001218218">
    <property type="component" value="Unassembled WGS sequence"/>
</dbReference>
<keyword evidence="2" id="KW-0575">Peroxidase</keyword>
<evidence type="ECO:0000256" key="6">
    <source>
        <dbReference type="ARBA" id="ARBA00023004"/>
    </source>
</evidence>
<dbReference type="PANTHER" id="PTHR33577:SF1">
    <property type="entry name" value="HEME HALOPEROXIDASE FAMILY PROFILE DOMAIN-CONTAINING PROTEIN"/>
    <property type="match status" value="1"/>
</dbReference>
<evidence type="ECO:0000256" key="2">
    <source>
        <dbReference type="ARBA" id="ARBA00022559"/>
    </source>
</evidence>
<dbReference type="PROSITE" id="PS51405">
    <property type="entry name" value="HEME_HALOPEROXIDASE"/>
    <property type="match status" value="1"/>
</dbReference>
<dbReference type="InterPro" id="IPR000028">
    <property type="entry name" value="Chloroperoxidase"/>
</dbReference>
<dbReference type="EMBL" id="JARIHO010000012">
    <property type="protein sequence ID" value="KAJ7352068.1"/>
    <property type="molecule type" value="Genomic_DNA"/>
</dbReference>
<evidence type="ECO:0000256" key="5">
    <source>
        <dbReference type="ARBA" id="ARBA00023002"/>
    </source>
</evidence>
<evidence type="ECO:0000256" key="3">
    <source>
        <dbReference type="ARBA" id="ARBA00022617"/>
    </source>
</evidence>
<accession>A0AAD7A8K6</accession>
<dbReference type="Gene3D" id="1.10.489.10">
    <property type="entry name" value="Chloroperoxidase-like"/>
    <property type="match status" value="1"/>
</dbReference>
<keyword evidence="4" id="KW-0479">Metal-binding</keyword>
<dbReference type="AlphaFoldDB" id="A0AAD7A8K6"/>
<comment type="cofactor">
    <cofactor evidence="1">
        <name>heme b</name>
        <dbReference type="ChEBI" id="CHEBI:60344"/>
    </cofactor>
</comment>
<comment type="caution">
    <text evidence="9">The sequence shown here is derived from an EMBL/GenBank/DDBJ whole genome shotgun (WGS) entry which is preliminary data.</text>
</comment>
<evidence type="ECO:0000256" key="7">
    <source>
        <dbReference type="ARBA" id="ARBA00025795"/>
    </source>
</evidence>
<dbReference type="PANTHER" id="PTHR33577">
    <property type="entry name" value="STERIGMATOCYSTIN BIOSYNTHESIS PEROXIDASE STCC-RELATED"/>
    <property type="match status" value="1"/>
</dbReference>
<keyword evidence="6" id="KW-0408">Iron</keyword>
<gene>
    <name evidence="9" type="ORF">DFH08DRAFT_956879</name>
</gene>
<keyword evidence="10" id="KW-1185">Reference proteome</keyword>
<proteinExistence type="inferred from homology"/>
<dbReference type="InterPro" id="IPR036851">
    <property type="entry name" value="Chloroperoxidase-like_sf"/>
</dbReference>
<evidence type="ECO:0000313" key="10">
    <source>
        <dbReference type="Proteomes" id="UP001218218"/>
    </source>
</evidence>
<dbReference type="Pfam" id="PF01328">
    <property type="entry name" value="Peroxidase_2"/>
    <property type="match status" value="1"/>
</dbReference>
<sequence length="243" mass="26787">MPNPTLSIFDIFRLGPDIGAIAGILALYGANLPDIPFFEFSVGEPPGGIRGLLGLPILGLQKWCSGQDELLTSASDSEGGPSGLSATHNQFESDSSATRCDLYQRDAECHGDNYSVQPPLIQALFDLIEQKQNTISDLEIIFEHRLNTLRHSKECNPYFFYGPIEMMISCVTHNLIFGLLANHSAANPDGFLSVDGLSSLYGVTCDDDGKLRYTRNERIPESWYRRSSPYFGTTNGIADLLRM</sequence>
<reference evidence="9" key="1">
    <citation type="submission" date="2023-03" db="EMBL/GenBank/DDBJ databases">
        <title>Massive genome expansion in bonnet fungi (Mycena s.s.) driven by repeated elements and novel gene families across ecological guilds.</title>
        <authorList>
            <consortium name="Lawrence Berkeley National Laboratory"/>
            <person name="Harder C.B."/>
            <person name="Miyauchi S."/>
            <person name="Viragh M."/>
            <person name="Kuo A."/>
            <person name="Thoen E."/>
            <person name="Andreopoulos B."/>
            <person name="Lu D."/>
            <person name="Skrede I."/>
            <person name="Drula E."/>
            <person name="Henrissat B."/>
            <person name="Morin E."/>
            <person name="Kohler A."/>
            <person name="Barry K."/>
            <person name="LaButti K."/>
            <person name="Morin E."/>
            <person name="Salamov A."/>
            <person name="Lipzen A."/>
            <person name="Mereny Z."/>
            <person name="Hegedus B."/>
            <person name="Baldrian P."/>
            <person name="Stursova M."/>
            <person name="Weitz H."/>
            <person name="Taylor A."/>
            <person name="Grigoriev I.V."/>
            <person name="Nagy L.G."/>
            <person name="Martin F."/>
            <person name="Kauserud H."/>
        </authorList>
    </citation>
    <scope>NUCLEOTIDE SEQUENCE</scope>
    <source>
        <strain evidence="9">CBHHK002</strain>
    </source>
</reference>
<keyword evidence="3" id="KW-0349">Heme</keyword>
<dbReference type="GO" id="GO:0004601">
    <property type="term" value="F:peroxidase activity"/>
    <property type="evidence" value="ECO:0007669"/>
    <property type="project" value="UniProtKB-KW"/>
</dbReference>
<evidence type="ECO:0000256" key="1">
    <source>
        <dbReference type="ARBA" id="ARBA00001970"/>
    </source>
</evidence>
<comment type="similarity">
    <text evidence="7">Belongs to the chloroperoxidase family.</text>
</comment>
<organism evidence="9 10">
    <name type="scientific">Mycena albidolilacea</name>
    <dbReference type="NCBI Taxonomy" id="1033008"/>
    <lineage>
        <taxon>Eukaryota</taxon>
        <taxon>Fungi</taxon>
        <taxon>Dikarya</taxon>
        <taxon>Basidiomycota</taxon>
        <taxon>Agaricomycotina</taxon>
        <taxon>Agaricomycetes</taxon>
        <taxon>Agaricomycetidae</taxon>
        <taxon>Agaricales</taxon>
        <taxon>Marasmiineae</taxon>
        <taxon>Mycenaceae</taxon>
        <taxon>Mycena</taxon>
    </lineage>
</organism>
<evidence type="ECO:0000313" key="9">
    <source>
        <dbReference type="EMBL" id="KAJ7352068.1"/>
    </source>
</evidence>
<feature type="domain" description="Heme haloperoxidase family profile" evidence="8">
    <location>
        <begin position="1"/>
        <end position="242"/>
    </location>
</feature>
<dbReference type="GO" id="GO:0046872">
    <property type="term" value="F:metal ion binding"/>
    <property type="evidence" value="ECO:0007669"/>
    <property type="project" value="UniProtKB-KW"/>
</dbReference>
<name>A0AAD7A8K6_9AGAR</name>
<evidence type="ECO:0000256" key="4">
    <source>
        <dbReference type="ARBA" id="ARBA00022723"/>
    </source>
</evidence>
<evidence type="ECO:0000259" key="8">
    <source>
        <dbReference type="PROSITE" id="PS51405"/>
    </source>
</evidence>